<dbReference type="VEuPathDB" id="FungiDB:CLCR_04477"/>
<evidence type="ECO:0000256" key="1">
    <source>
        <dbReference type="SAM" id="MobiDB-lite"/>
    </source>
</evidence>
<name>A0A1C1CHJ0_9EURO</name>
<evidence type="ECO:0000313" key="3">
    <source>
        <dbReference type="Proteomes" id="UP000094526"/>
    </source>
</evidence>
<sequence>MRDNRGSQGLALKGTSNADERKRIPSISSGRLAAVRSRLRSGEVSERKQVGDTESMINEEPSVVQPGGASQWLE</sequence>
<feature type="compositionally biased region" description="Basic and acidic residues" evidence="1">
    <location>
        <begin position="40"/>
        <end position="51"/>
    </location>
</feature>
<dbReference type="EMBL" id="LGRB01000012">
    <property type="protein sequence ID" value="OCT47985.1"/>
    <property type="molecule type" value="Genomic_DNA"/>
</dbReference>
<organism evidence="2 3">
    <name type="scientific">Cladophialophora carrionii</name>
    <dbReference type="NCBI Taxonomy" id="86049"/>
    <lineage>
        <taxon>Eukaryota</taxon>
        <taxon>Fungi</taxon>
        <taxon>Dikarya</taxon>
        <taxon>Ascomycota</taxon>
        <taxon>Pezizomycotina</taxon>
        <taxon>Eurotiomycetes</taxon>
        <taxon>Chaetothyriomycetidae</taxon>
        <taxon>Chaetothyriales</taxon>
        <taxon>Herpotrichiellaceae</taxon>
        <taxon>Cladophialophora</taxon>
    </lineage>
</organism>
<protein>
    <submittedName>
        <fullName evidence="2">Uncharacterized protein</fullName>
    </submittedName>
</protein>
<accession>A0A1C1CHJ0</accession>
<comment type="caution">
    <text evidence="2">The sequence shown here is derived from an EMBL/GenBank/DDBJ whole genome shotgun (WGS) entry which is preliminary data.</text>
</comment>
<reference evidence="3" key="1">
    <citation type="submission" date="2015-07" db="EMBL/GenBank/DDBJ databases">
        <authorList>
            <person name="Teixeira M.M."/>
            <person name="Souza R.C."/>
            <person name="Almeida L.G."/>
            <person name="Vicente V.A."/>
            <person name="de Hoog S."/>
            <person name="Bocca A.L."/>
            <person name="de Almeida S.R."/>
            <person name="Vasconcelos A.T."/>
            <person name="Felipe M.S."/>
        </authorList>
    </citation>
    <scope>NUCLEOTIDE SEQUENCE [LARGE SCALE GENOMIC DNA]</scope>
    <source>
        <strain evidence="3">KSF</strain>
    </source>
</reference>
<dbReference type="AlphaFoldDB" id="A0A1C1CHJ0"/>
<gene>
    <name evidence="2" type="ORF">CLCR_04477</name>
</gene>
<feature type="region of interest" description="Disordered" evidence="1">
    <location>
        <begin position="1"/>
        <end position="74"/>
    </location>
</feature>
<evidence type="ECO:0000313" key="2">
    <source>
        <dbReference type="EMBL" id="OCT47985.1"/>
    </source>
</evidence>
<dbReference type="Proteomes" id="UP000094526">
    <property type="component" value="Unassembled WGS sequence"/>
</dbReference>
<dbReference type="VEuPathDB" id="FungiDB:G647_08152"/>
<keyword evidence="3" id="KW-1185">Reference proteome</keyword>
<proteinExistence type="predicted"/>
<dbReference type="OrthoDB" id="4152936at2759"/>